<dbReference type="OrthoDB" id="409650at2759"/>
<organism evidence="2 3">
    <name type="scientific">Plasmodium falciparum (isolate Camp / Malaysia)</name>
    <dbReference type="NCBI Taxonomy" id="5835"/>
    <lineage>
        <taxon>Eukaryota</taxon>
        <taxon>Sar</taxon>
        <taxon>Alveolata</taxon>
        <taxon>Apicomplexa</taxon>
        <taxon>Aconoidasida</taxon>
        <taxon>Haemosporida</taxon>
        <taxon>Plasmodiidae</taxon>
        <taxon>Plasmodium</taxon>
        <taxon>Plasmodium (Laverania)</taxon>
    </lineage>
</organism>
<evidence type="ECO:0000256" key="1">
    <source>
        <dbReference type="SAM" id="Phobius"/>
    </source>
</evidence>
<keyword evidence="1" id="KW-0812">Transmembrane</keyword>
<evidence type="ECO:0000313" key="2">
    <source>
        <dbReference type="EMBL" id="ETW59762.1"/>
    </source>
</evidence>
<dbReference type="EMBL" id="KI927541">
    <property type="protein sequence ID" value="ETW59762.1"/>
    <property type="molecule type" value="Genomic_DNA"/>
</dbReference>
<dbReference type="AlphaFoldDB" id="A0A024X2J0"/>
<gene>
    <name evidence="2" type="ORF">PFMC_04224</name>
</gene>
<reference evidence="2 3" key="1">
    <citation type="submission" date="2013-02" db="EMBL/GenBank/DDBJ databases">
        <title>The Genome Annotation of Plasmodium falciparum CAMP/Malaysia.</title>
        <authorList>
            <consortium name="The Broad Institute Genome Sequencing Platform"/>
            <consortium name="The Broad Institute Genome Sequencing Center for Infectious Disease"/>
            <person name="Neafsey D."/>
            <person name="Hoffman S."/>
            <person name="Volkman S."/>
            <person name="Rosenthal P."/>
            <person name="Walker B."/>
            <person name="Young S.K."/>
            <person name="Zeng Q."/>
            <person name="Gargeya S."/>
            <person name="Fitzgerald M."/>
            <person name="Haas B."/>
            <person name="Abouelleil A."/>
            <person name="Allen A.W."/>
            <person name="Alvarado L."/>
            <person name="Arachchi H.M."/>
            <person name="Berlin A.M."/>
            <person name="Chapman S.B."/>
            <person name="Gainer-Dewar J."/>
            <person name="Goldberg J."/>
            <person name="Griggs A."/>
            <person name="Gujja S."/>
            <person name="Hansen M."/>
            <person name="Howarth C."/>
            <person name="Imamovic A."/>
            <person name="Ireland A."/>
            <person name="Larimer J."/>
            <person name="McCowan C."/>
            <person name="Murphy C."/>
            <person name="Pearson M."/>
            <person name="Poon T.W."/>
            <person name="Priest M."/>
            <person name="Roberts A."/>
            <person name="Saif S."/>
            <person name="Shea T."/>
            <person name="Sisk P."/>
            <person name="Sykes S."/>
            <person name="Wortman J."/>
            <person name="Nusbaum C."/>
            <person name="Birren B."/>
        </authorList>
    </citation>
    <scope>NUCLEOTIDE SEQUENCE [LARGE SCALE GENOMIC DNA]</scope>
    <source>
        <strain evidence="2 3">CAMP/Malaysia</strain>
    </source>
</reference>
<accession>A0A024X2J0</accession>
<dbReference type="Proteomes" id="UP000030694">
    <property type="component" value="Unassembled WGS sequence"/>
</dbReference>
<name>A0A024X2J0_PLAFC</name>
<sequence>MEKTQENRVVETGQSSTKDSHFFFGGLWVIGAVLLNSKTFKGKQRSNKIFIKNEHVLVLYISYDKE</sequence>
<evidence type="ECO:0000313" key="3">
    <source>
        <dbReference type="Proteomes" id="UP000030694"/>
    </source>
</evidence>
<keyword evidence="1" id="KW-0472">Membrane</keyword>
<reference evidence="2 3" key="2">
    <citation type="submission" date="2013-02" db="EMBL/GenBank/DDBJ databases">
        <title>The Genome Sequence of Plasmodium falciparum CAMP/Malaysia.</title>
        <authorList>
            <consortium name="The Broad Institute Genome Sequencing Platform"/>
            <consortium name="The Broad Institute Genome Sequencing Center for Infectious Disease"/>
            <person name="Neafsey D."/>
            <person name="Cheeseman I."/>
            <person name="Volkman S."/>
            <person name="Adams J."/>
            <person name="Walker B."/>
            <person name="Young S.K."/>
            <person name="Zeng Q."/>
            <person name="Gargeya S."/>
            <person name="Fitzgerald M."/>
            <person name="Haas B."/>
            <person name="Abouelleil A."/>
            <person name="Alvarado L."/>
            <person name="Arachchi H.M."/>
            <person name="Berlin A.M."/>
            <person name="Chapman S.B."/>
            <person name="Dewar J."/>
            <person name="Goldberg J."/>
            <person name="Griggs A."/>
            <person name="Gujja S."/>
            <person name="Hansen M."/>
            <person name="Howarth C."/>
            <person name="Imamovic A."/>
            <person name="Larimer J."/>
            <person name="McCowan C."/>
            <person name="Murphy C."/>
            <person name="Neiman D."/>
            <person name="Pearson M."/>
            <person name="Priest M."/>
            <person name="Roberts A."/>
            <person name="Saif S."/>
            <person name="Shea T."/>
            <person name="Sisk P."/>
            <person name="Sykes S."/>
            <person name="Wortman J."/>
            <person name="Nusbaum C."/>
            <person name="Birren B."/>
        </authorList>
    </citation>
    <scope>NUCLEOTIDE SEQUENCE [LARGE SCALE GENOMIC DNA]</scope>
    <source>
        <strain evidence="2 3">CAMP/Malaysia</strain>
    </source>
</reference>
<protein>
    <submittedName>
        <fullName evidence="2">Uncharacterized protein</fullName>
    </submittedName>
</protein>
<keyword evidence="1" id="KW-1133">Transmembrane helix</keyword>
<feature type="transmembrane region" description="Helical" evidence="1">
    <location>
        <begin position="20"/>
        <end position="37"/>
    </location>
</feature>
<proteinExistence type="predicted"/>